<protein>
    <submittedName>
        <fullName evidence="2">Uncharacterized protein</fullName>
    </submittedName>
</protein>
<organism evidence="2 3">
    <name type="scientific">Glossina palpalis gambiensis</name>
    <dbReference type="NCBI Taxonomy" id="67801"/>
    <lineage>
        <taxon>Eukaryota</taxon>
        <taxon>Metazoa</taxon>
        <taxon>Ecdysozoa</taxon>
        <taxon>Arthropoda</taxon>
        <taxon>Hexapoda</taxon>
        <taxon>Insecta</taxon>
        <taxon>Pterygota</taxon>
        <taxon>Neoptera</taxon>
        <taxon>Endopterygota</taxon>
        <taxon>Diptera</taxon>
        <taxon>Brachycera</taxon>
        <taxon>Muscomorpha</taxon>
        <taxon>Hippoboscoidea</taxon>
        <taxon>Glossinidae</taxon>
        <taxon>Glossina</taxon>
    </lineage>
</organism>
<evidence type="ECO:0000313" key="2">
    <source>
        <dbReference type="EnsemblMetazoa" id="GPPI040808-PA"/>
    </source>
</evidence>
<reference evidence="3" key="1">
    <citation type="submission" date="2015-01" db="EMBL/GenBank/DDBJ databases">
        <authorList>
            <person name="Aksoy S."/>
            <person name="Warren W."/>
            <person name="Wilson R.K."/>
        </authorList>
    </citation>
    <scope>NUCLEOTIDE SEQUENCE [LARGE SCALE GENOMIC DNA]</scope>
    <source>
        <strain evidence="3">IAEA</strain>
    </source>
</reference>
<name>A0A1B0BUD5_9MUSC</name>
<evidence type="ECO:0000256" key="1">
    <source>
        <dbReference type="SAM" id="MobiDB-lite"/>
    </source>
</evidence>
<dbReference type="VEuPathDB" id="VectorBase:GPPI040808"/>
<feature type="region of interest" description="Disordered" evidence="1">
    <location>
        <begin position="117"/>
        <end position="136"/>
    </location>
</feature>
<sequence>MLLIDIAPYPDVLSSAIGEIIFLKFRGGYSIGAKINERIYNTGVITLTTNNYGVLLDMLRLAYHRSTHRAKEPSVQQKIFEISREELPACNEPLGKYESRRQSIHRLTCSRNSVSFSQALPGENSPAATTETSTPRGRISWRKQAAKLSTAACVAHCMPRTGAGTLLRPSSSAYNMQKQKKVCKQIAKAFLTQLVLFSSIYLPDVKNTMRPFALRIKGNINCVKRATPSRLRNNQHDAAIFIYQNIGISIISRNLTLSTVRLCEASE</sequence>
<keyword evidence="3" id="KW-1185">Reference proteome</keyword>
<feature type="compositionally biased region" description="Polar residues" evidence="1">
    <location>
        <begin position="126"/>
        <end position="135"/>
    </location>
</feature>
<evidence type="ECO:0000313" key="3">
    <source>
        <dbReference type="Proteomes" id="UP000092460"/>
    </source>
</evidence>
<dbReference type="Proteomes" id="UP000092460">
    <property type="component" value="Unassembled WGS sequence"/>
</dbReference>
<dbReference type="AlphaFoldDB" id="A0A1B0BUD5"/>
<reference evidence="2" key="2">
    <citation type="submission" date="2020-05" db="UniProtKB">
        <authorList>
            <consortium name="EnsemblMetazoa"/>
        </authorList>
    </citation>
    <scope>IDENTIFICATION</scope>
    <source>
        <strain evidence="2">IAEA</strain>
    </source>
</reference>
<proteinExistence type="predicted"/>
<dbReference type="EnsemblMetazoa" id="GPPI040808-RA">
    <property type="protein sequence ID" value="GPPI040808-PA"/>
    <property type="gene ID" value="GPPI040808"/>
</dbReference>
<accession>A0A1B0BUD5</accession>
<dbReference type="EMBL" id="JXJN01020619">
    <property type="status" value="NOT_ANNOTATED_CDS"/>
    <property type="molecule type" value="Genomic_DNA"/>
</dbReference>